<proteinExistence type="predicted"/>
<name>A0ABP5KDV9_9ACTN</name>
<dbReference type="Proteomes" id="UP001422759">
    <property type="component" value="Unassembled WGS sequence"/>
</dbReference>
<dbReference type="EMBL" id="BAAANT010000001">
    <property type="protein sequence ID" value="GAA2129202.1"/>
    <property type="molecule type" value="Genomic_DNA"/>
</dbReference>
<evidence type="ECO:0000256" key="1">
    <source>
        <dbReference type="SAM" id="Phobius"/>
    </source>
</evidence>
<keyword evidence="1" id="KW-0812">Transmembrane</keyword>
<evidence type="ECO:0000313" key="2">
    <source>
        <dbReference type="EMBL" id="GAA2129202.1"/>
    </source>
</evidence>
<sequence length="219" mass="21651">MLASAVGIALSPLPLTAVVLMLAGPRGRTAAAAFALGWVAALSAVATAAVLVGSGLDTSGPHPAWSSWFGLALGGVLLGLGAAAWRARPREGRVHGPPVWLRAVDRLGPARAAGVAVALVAADPKNLVLAVGGGAAIATSAADGGDKAVAVMLMVLLGSMGTLLPLAVHLLGLFDGERSAKVLGEWKAWASVHSSAITPVVLVVLGSGYVGDALSGLTR</sequence>
<feature type="transmembrane region" description="Helical" evidence="1">
    <location>
        <begin position="30"/>
        <end position="53"/>
    </location>
</feature>
<keyword evidence="1" id="KW-1133">Transmembrane helix</keyword>
<feature type="transmembrane region" description="Helical" evidence="1">
    <location>
        <begin position="148"/>
        <end position="168"/>
    </location>
</feature>
<feature type="transmembrane region" description="Helical" evidence="1">
    <location>
        <begin position="188"/>
        <end position="210"/>
    </location>
</feature>
<reference evidence="3" key="1">
    <citation type="journal article" date="2019" name="Int. J. Syst. Evol. Microbiol.">
        <title>The Global Catalogue of Microorganisms (GCM) 10K type strain sequencing project: providing services to taxonomists for standard genome sequencing and annotation.</title>
        <authorList>
            <consortium name="The Broad Institute Genomics Platform"/>
            <consortium name="The Broad Institute Genome Sequencing Center for Infectious Disease"/>
            <person name="Wu L."/>
            <person name="Ma J."/>
        </authorList>
    </citation>
    <scope>NUCLEOTIDE SEQUENCE [LARGE SCALE GENOMIC DNA]</scope>
    <source>
        <strain evidence="3">JCM 14560</strain>
    </source>
</reference>
<protein>
    <recommendedName>
        <fullName evidence="4">Sap-like sulfolipid-1-addressing protein</fullName>
    </recommendedName>
</protein>
<comment type="caution">
    <text evidence="2">The sequence shown here is derived from an EMBL/GenBank/DDBJ whole genome shotgun (WGS) entry which is preliminary data.</text>
</comment>
<evidence type="ECO:0008006" key="4">
    <source>
        <dbReference type="Google" id="ProtNLM"/>
    </source>
</evidence>
<gene>
    <name evidence="2" type="ORF">GCM10009760_00220</name>
</gene>
<organism evidence="2 3">
    <name type="scientific">Kitasatospora kazusensis</name>
    <dbReference type="NCBI Taxonomy" id="407974"/>
    <lineage>
        <taxon>Bacteria</taxon>
        <taxon>Bacillati</taxon>
        <taxon>Actinomycetota</taxon>
        <taxon>Actinomycetes</taxon>
        <taxon>Kitasatosporales</taxon>
        <taxon>Streptomycetaceae</taxon>
        <taxon>Kitasatospora</taxon>
    </lineage>
</organism>
<dbReference type="Pfam" id="PF11139">
    <property type="entry name" value="SfLAP"/>
    <property type="match status" value="1"/>
</dbReference>
<keyword evidence="3" id="KW-1185">Reference proteome</keyword>
<accession>A0ABP5KDV9</accession>
<dbReference type="InterPro" id="IPR021315">
    <property type="entry name" value="Gap/Sap"/>
</dbReference>
<keyword evidence="1" id="KW-0472">Membrane</keyword>
<feature type="transmembrane region" description="Helical" evidence="1">
    <location>
        <begin position="65"/>
        <end position="85"/>
    </location>
</feature>
<evidence type="ECO:0000313" key="3">
    <source>
        <dbReference type="Proteomes" id="UP001422759"/>
    </source>
</evidence>
<feature type="transmembrane region" description="Helical" evidence="1">
    <location>
        <begin position="6"/>
        <end position="23"/>
    </location>
</feature>